<protein>
    <submittedName>
        <fullName evidence="1">Uncharacterized protein</fullName>
    </submittedName>
</protein>
<proteinExistence type="predicted"/>
<reference evidence="1" key="1">
    <citation type="submission" date="2024-03" db="EMBL/GenBank/DDBJ databases">
        <authorList>
            <consortium name="ELIXIR-Norway"/>
            <consortium name="Elixir Norway"/>
        </authorList>
    </citation>
    <scope>NUCLEOTIDE SEQUENCE</scope>
</reference>
<organism evidence="1 2">
    <name type="scientific">Sphagnum jensenii</name>
    <dbReference type="NCBI Taxonomy" id="128206"/>
    <lineage>
        <taxon>Eukaryota</taxon>
        <taxon>Viridiplantae</taxon>
        <taxon>Streptophyta</taxon>
        <taxon>Embryophyta</taxon>
        <taxon>Bryophyta</taxon>
        <taxon>Sphagnophytina</taxon>
        <taxon>Sphagnopsida</taxon>
        <taxon>Sphagnales</taxon>
        <taxon>Sphagnaceae</taxon>
        <taxon>Sphagnum</taxon>
    </lineage>
</organism>
<accession>A0ABP1BRN1</accession>
<keyword evidence="2" id="KW-1185">Reference proteome</keyword>
<sequence>MNTRLDCAAYGERAMDMQAKTQCLGLLYQMDFAAHFLELLQPQLQSTSESTNSFHEESICLQWLLDLGHWIAEVLLIERGIKCWVAEDLAT</sequence>
<dbReference type="EMBL" id="OZ023707">
    <property type="protein sequence ID" value="CAK9878704.1"/>
    <property type="molecule type" value="Genomic_DNA"/>
</dbReference>
<evidence type="ECO:0000313" key="1">
    <source>
        <dbReference type="EMBL" id="CAK9878704.1"/>
    </source>
</evidence>
<name>A0ABP1BRN1_9BRYO</name>
<gene>
    <name evidence="1" type="ORF">CSSPJE1EN2_LOCUS20488</name>
</gene>
<evidence type="ECO:0000313" key="2">
    <source>
        <dbReference type="Proteomes" id="UP001497522"/>
    </source>
</evidence>
<dbReference type="Proteomes" id="UP001497522">
    <property type="component" value="Chromosome 6"/>
</dbReference>